<dbReference type="PROSITE" id="PS51257">
    <property type="entry name" value="PROKAR_LIPOPROTEIN"/>
    <property type="match status" value="1"/>
</dbReference>
<name>A0A841T5A7_9BACL</name>
<gene>
    <name evidence="1" type="ORF">H7B67_23210</name>
</gene>
<dbReference type="InterPro" id="IPR032366">
    <property type="entry name" value="DUF4871"/>
</dbReference>
<dbReference type="Proteomes" id="UP000535838">
    <property type="component" value="Unassembled WGS sequence"/>
</dbReference>
<dbReference type="Pfam" id="PF16167">
    <property type="entry name" value="DUF4871"/>
    <property type="match status" value="1"/>
</dbReference>
<organism evidence="1 2">
    <name type="scientific">Cohnella thailandensis</name>
    <dbReference type="NCBI Taxonomy" id="557557"/>
    <lineage>
        <taxon>Bacteria</taxon>
        <taxon>Bacillati</taxon>
        <taxon>Bacillota</taxon>
        <taxon>Bacilli</taxon>
        <taxon>Bacillales</taxon>
        <taxon>Paenibacillaceae</taxon>
        <taxon>Cohnella</taxon>
    </lineage>
</organism>
<evidence type="ECO:0000313" key="1">
    <source>
        <dbReference type="EMBL" id="MBB6637047.1"/>
    </source>
</evidence>
<evidence type="ECO:0000313" key="2">
    <source>
        <dbReference type="Proteomes" id="UP000535838"/>
    </source>
</evidence>
<dbReference type="AlphaFoldDB" id="A0A841T5A7"/>
<keyword evidence="2" id="KW-1185">Reference proteome</keyword>
<dbReference type="Gene3D" id="2.60.40.3830">
    <property type="match status" value="1"/>
</dbReference>
<accession>A0A841T5A7</accession>
<proteinExistence type="predicted"/>
<protein>
    <submittedName>
        <fullName evidence="1">DUF4871 domain-containing protein</fullName>
    </submittedName>
</protein>
<dbReference type="EMBL" id="JACJVQ010000019">
    <property type="protein sequence ID" value="MBB6637047.1"/>
    <property type="molecule type" value="Genomic_DNA"/>
</dbReference>
<comment type="caution">
    <text evidence="1">The sequence shown here is derived from an EMBL/GenBank/DDBJ whole genome shotgun (WGS) entry which is preliminary data.</text>
</comment>
<reference evidence="1 2" key="1">
    <citation type="submission" date="2020-08" db="EMBL/GenBank/DDBJ databases">
        <title>Cohnella phylogeny.</title>
        <authorList>
            <person name="Dunlap C."/>
        </authorList>
    </citation>
    <scope>NUCLEOTIDE SEQUENCE [LARGE SCALE GENOMIC DNA]</scope>
    <source>
        <strain evidence="1 2">DSM 25241</strain>
    </source>
</reference>
<sequence>MKGRIDVKIFRVSVLIIGLLILFGCSNDEEKNAKVNPSFVSEGVSMQGIEGKIGILGLGFVANEPNKHMWHLWGSEEELSGDFKVEAVHLKTGEKINPFISDNPSTLGGPNNGADAHLPSSMILPKKGLWQLDAYLDDALFGSIIVEAK</sequence>